<dbReference type="Proteomes" id="UP000324800">
    <property type="component" value="Unassembled WGS sequence"/>
</dbReference>
<protein>
    <submittedName>
        <fullName evidence="1">Uncharacterized protein</fullName>
    </submittedName>
</protein>
<comment type="caution">
    <text evidence="1">The sequence shown here is derived from an EMBL/GenBank/DDBJ whole genome shotgun (WGS) entry which is preliminary data.</text>
</comment>
<reference evidence="1 2" key="1">
    <citation type="submission" date="2019-03" db="EMBL/GenBank/DDBJ databases">
        <title>Single cell metagenomics reveals metabolic interactions within the superorganism composed of flagellate Streblomastix strix and complex community of Bacteroidetes bacteria on its surface.</title>
        <authorList>
            <person name="Treitli S.C."/>
            <person name="Kolisko M."/>
            <person name="Husnik F."/>
            <person name="Keeling P."/>
            <person name="Hampl V."/>
        </authorList>
    </citation>
    <scope>NUCLEOTIDE SEQUENCE [LARGE SCALE GENOMIC DNA]</scope>
    <source>
        <strain evidence="1">ST1C</strain>
    </source>
</reference>
<dbReference type="EMBL" id="SNRW01009466">
    <property type="protein sequence ID" value="KAA6377959.1"/>
    <property type="molecule type" value="Genomic_DNA"/>
</dbReference>
<name>A0A5J4V562_9EUKA</name>
<organism evidence="1 2">
    <name type="scientific">Streblomastix strix</name>
    <dbReference type="NCBI Taxonomy" id="222440"/>
    <lineage>
        <taxon>Eukaryota</taxon>
        <taxon>Metamonada</taxon>
        <taxon>Preaxostyla</taxon>
        <taxon>Oxymonadida</taxon>
        <taxon>Streblomastigidae</taxon>
        <taxon>Streblomastix</taxon>
    </lineage>
</organism>
<gene>
    <name evidence="1" type="ORF">EZS28_026515</name>
</gene>
<sequence length="132" mass="15041">MQQDAAYVLDASIPTNAITQSPSFGLASMQQLFNKQPFGNRSDVTYDAVNVILSPQTIDYSSDPLDSKKFYCSNYELKSSFVIAFGTGTPIVRGIAFLKAVRQEILDLFYKRNFHEHRYFIQQDALKKQQDK</sequence>
<proteinExistence type="predicted"/>
<accession>A0A5J4V562</accession>
<dbReference type="AlphaFoldDB" id="A0A5J4V562"/>
<evidence type="ECO:0000313" key="2">
    <source>
        <dbReference type="Proteomes" id="UP000324800"/>
    </source>
</evidence>
<evidence type="ECO:0000313" key="1">
    <source>
        <dbReference type="EMBL" id="KAA6377959.1"/>
    </source>
</evidence>